<gene>
    <name evidence="4" type="primary">g892</name>
    <name evidence="4" type="ORF">C2E20_0892</name>
</gene>
<dbReference type="GO" id="GO:0005886">
    <property type="term" value="C:plasma membrane"/>
    <property type="evidence" value="ECO:0007669"/>
    <property type="project" value="TreeGrafter"/>
</dbReference>
<keyword evidence="3" id="KW-0812">Transmembrane</keyword>
<dbReference type="STRING" id="554055.A0A2P6VR39"/>
<dbReference type="PANTHER" id="PTHR21181:SF7">
    <property type="entry name" value="ER MEMBRANE PROTEIN COMPLEX SUBUNIT 5"/>
    <property type="match status" value="1"/>
</dbReference>
<dbReference type="EMBL" id="LHPF02000001">
    <property type="protein sequence ID" value="PSC76541.1"/>
    <property type="molecule type" value="Genomic_DNA"/>
</dbReference>
<comment type="subcellular location">
    <subcellularLocation>
        <location evidence="1">Membrane</location>
    </subcellularLocation>
</comment>
<dbReference type="GO" id="GO:0005794">
    <property type="term" value="C:Golgi apparatus"/>
    <property type="evidence" value="ECO:0007669"/>
    <property type="project" value="TreeGrafter"/>
</dbReference>
<dbReference type="GO" id="GO:0022890">
    <property type="term" value="F:inorganic cation transmembrane transporter activity"/>
    <property type="evidence" value="ECO:0007669"/>
    <property type="project" value="TreeGrafter"/>
</dbReference>
<dbReference type="OrthoDB" id="44756at2759"/>
<evidence type="ECO:0000256" key="3">
    <source>
        <dbReference type="SAM" id="Phobius"/>
    </source>
</evidence>
<sequence>MVAGKLLVLAGLALLLFTGYQATSYRELLRLTQLEFEGLPLTLLAQLGAAVAACVLGGLQVSGSFVPIRLGDTPKPEIMRPHRTDFAVFNHRGTLLASLPHMSQLNDLGREGSGRLQIG</sequence>
<comment type="caution">
    <text evidence="4">The sequence shown here is derived from an EMBL/GenBank/DDBJ whole genome shotgun (WGS) entry which is preliminary data.</text>
</comment>
<protein>
    <submittedName>
        <fullName evidence="4">Membrane magnesium transporter</fullName>
    </submittedName>
</protein>
<reference evidence="4 5" key="1">
    <citation type="journal article" date="2018" name="Plant J.">
        <title>Genome sequences of Chlorella sorokiniana UTEX 1602 and Micractinium conductrix SAG 241.80: implications to maltose excretion by a green alga.</title>
        <authorList>
            <person name="Arriola M.B."/>
            <person name="Velmurugan N."/>
            <person name="Zhang Y."/>
            <person name="Plunkett M.H."/>
            <person name="Hondzo H."/>
            <person name="Barney B.M."/>
        </authorList>
    </citation>
    <scope>NUCLEOTIDE SEQUENCE [LARGE SCALE GENOMIC DNA]</scope>
    <source>
        <strain evidence="4 5">SAG 241.80</strain>
    </source>
</reference>
<keyword evidence="2 3" id="KW-0472">Membrane</keyword>
<keyword evidence="5" id="KW-1185">Reference proteome</keyword>
<evidence type="ECO:0000256" key="1">
    <source>
        <dbReference type="ARBA" id="ARBA00004370"/>
    </source>
</evidence>
<organism evidence="4 5">
    <name type="scientific">Micractinium conductrix</name>
    <dbReference type="NCBI Taxonomy" id="554055"/>
    <lineage>
        <taxon>Eukaryota</taxon>
        <taxon>Viridiplantae</taxon>
        <taxon>Chlorophyta</taxon>
        <taxon>core chlorophytes</taxon>
        <taxon>Trebouxiophyceae</taxon>
        <taxon>Chlorellales</taxon>
        <taxon>Chlorellaceae</taxon>
        <taxon>Chlorella clade</taxon>
        <taxon>Micractinium</taxon>
    </lineage>
</organism>
<dbReference type="GO" id="GO:0005769">
    <property type="term" value="C:early endosome"/>
    <property type="evidence" value="ECO:0007669"/>
    <property type="project" value="TreeGrafter"/>
</dbReference>
<name>A0A2P6VR39_9CHLO</name>
<accession>A0A2P6VR39</accession>
<feature type="transmembrane region" description="Helical" evidence="3">
    <location>
        <begin position="45"/>
        <end position="70"/>
    </location>
</feature>
<dbReference type="Proteomes" id="UP000239649">
    <property type="component" value="Unassembled WGS sequence"/>
</dbReference>
<evidence type="ECO:0000313" key="4">
    <source>
        <dbReference type="EMBL" id="PSC76541.1"/>
    </source>
</evidence>
<dbReference type="PANTHER" id="PTHR21181">
    <property type="match status" value="1"/>
</dbReference>
<keyword evidence="3" id="KW-1133">Transmembrane helix</keyword>
<proteinExistence type="predicted"/>
<evidence type="ECO:0000313" key="5">
    <source>
        <dbReference type="Proteomes" id="UP000239649"/>
    </source>
</evidence>
<evidence type="ECO:0000256" key="2">
    <source>
        <dbReference type="ARBA" id="ARBA00023136"/>
    </source>
</evidence>
<dbReference type="AlphaFoldDB" id="A0A2P6VR39"/>
<dbReference type="GO" id="GO:0072546">
    <property type="term" value="C:EMC complex"/>
    <property type="evidence" value="ECO:0007669"/>
    <property type="project" value="TreeGrafter"/>
</dbReference>